<reference evidence="1 2" key="1">
    <citation type="submission" date="2018-09" db="EMBL/GenBank/DDBJ databases">
        <title>A high-quality reference genome of wild soybean provides a powerful tool to mine soybean genomes.</title>
        <authorList>
            <person name="Xie M."/>
            <person name="Chung C.Y.L."/>
            <person name="Li M.-W."/>
            <person name="Wong F.-L."/>
            <person name="Chan T.-F."/>
            <person name="Lam H.-M."/>
        </authorList>
    </citation>
    <scope>NUCLEOTIDE SEQUENCE [LARGE SCALE GENOMIC DNA]</scope>
    <source>
        <strain evidence="2">cv. W05</strain>
        <tissue evidence="1">Hypocotyl of etiolated seedlings</tissue>
    </source>
</reference>
<organism evidence="1 2">
    <name type="scientific">Glycine soja</name>
    <name type="common">Wild soybean</name>
    <dbReference type="NCBI Taxonomy" id="3848"/>
    <lineage>
        <taxon>Eukaryota</taxon>
        <taxon>Viridiplantae</taxon>
        <taxon>Streptophyta</taxon>
        <taxon>Embryophyta</taxon>
        <taxon>Tracheophyta</taxon>
        <taxon>Spermatophyta</taxon>
        <taxon>Magnoliopsida</taxon>
        <taxon>eudicotyledons</taxon>
        <taxon>Gunneridae</taxon>
        <taxon>Pentapetalae</taxon>
        <taxon>rosids</taxon>
        <taxon>fabids</taxon>
        <taxon>Fabales</taxon>
        <taxon>Fabaceae</taxon>
        <taxon>Papilionoideae</taxon>
        <taxon>50 kb inversion clade</taxon>
        <taxon>NPAAA clade</taxon>
        <taxon>indigoferoid/millettioid clade</taxon>
        <taxon>Phaseoleae</taxon>
        <taxon>Glycine</taxon>
        <taxon>Glycine subgen. Soja</taxon>
    </lineage>
</organism>
<protein>
    <submittedName>
        <fullName evidence="1">Uncharacterized protein</fullName>
    </submittedName>
</protein>
<dbReference type="AlphaFoldDB" id="A0A445IHY5"/>
<keyword evidence="2" id="KW-1185">Reference proteome</keyword>
<name>A0A445IHY5_GLYSO</name>
<dbReference type="Proteomes" id="UP000289340">
    <property type="component" value="Chromosome 10"/>
</dbReference>
<dbReference type="EMBL" id="QZWG01000010">
    <property type="protein sequence ID" value="RZB85492.1"/>
    <property type="molecule type" value="Genomic_DNA"/>
</dbReference>
<proteinExistence type="predicted"/>
<sequence length="58" mass="7040">MDRDMVLINFHMTLNHIFQFIKKIKLIAYHMKIHQDYIIPDHVIISRNCGMKGRFFCC</sequence>
<evidence type="ECO:0000313" key="1">
    <source>
        <dbReference type="EMBL" id="RZB85492.1"/>
    </source>
</evidence>
<gene>
    <name evidence="1" type="ORF">D0Y65_025882</name>
</gene>
<comment type="caution">
    <text evidence="1">The sequence shown here is derived from an EMBL/GenBank/DDBJ whole genome shotgun (WGS) entry which is preliminary data.</text>
</comment>
<accession>A0A445IHY5</accession>
<feature type="non-terminal residue" evidence="1">
    <location>
        <position position="58"/>
    </location>
</feature>
<evidence type="ECO:0000313" key="2">
    <source>
        <dbReference type="Proteomes" id="UP000289340"/>
    </source>
</evidence>